<dbReference type="Proteomes" id="UP000054007">
    <property type="component" value="Unassembled WGS sequence"/>
</dbReference>
<dbReference type="InterPro" id="IPR001810">
    <property type="entry name" value="F-box_dom"/>
</dbReference>
<dbReference type="Gene3D" id="1.20.1280.50">
    <property type="match status" value="1"/>
</dbReference>
<dbReference type="OrthoDB" id="3000189at2759"/>
<dbReference type="AlphaFoldDB" id="A0A0D7BNK3"/>
<feature type="domain" description="F-box" evidence="1">
    <location>
        <begin position="14"/>
        <end position="56"/>
    </location>
</feature>
<keyword evidence="3" id="KW-1185">Reference proteome</keyword>
<accession>A0A0D7BNK3</accession>
<organism evidence="2 3">
    <name type="scientific">Cylindrobasidium torrendii FP15055 ss-10</name>
    <dbReference type="NCBI Taxonomy" id="1314674"/>
    <lineage>
        <taxon>Eukaryota</taxon>
        <taxon>Fungi</taxon>
        <taxon>Dikarya</taxon>
        <taxon>Basidiomycota</taxon>
        <taxon>Agaricomycotina</taxon>
        <taxon>Agaricomycetes</taxon>
        <taxon>Agaricomycetidae</taxon>
        <taxon>Agaricales</taxon>
        <taxon>Marasmiineae</taxon>
        <taxon>Physalacriaceae</taxon>
        <taxon>Cylindrobasidium</taxon>
    </lineage>
</organism>
<protein>
    <recommendedName>
        <fullName evidence="1">F-box domain-containing protein</fullName>
    </recommendedName>
</protein>
<dbReference type="SUPFAM" id="SSF81383">
    <property type="entry name" value="F-box domain"/>
    <property type="match status" value="1"/>
</dbReference>
<evidence type="ECO:0000313" key="2">
    <source>
        <dbReference type="EMBL" id="KIY71755.1"/>
    </source>
</evidence>
<proteinExistence type="predicted"/>
<dbReference type="InterPro" id="IPR032675">
    <property type="entry name" value="LRR_dom_sf"/>
</dbReference>
<evidence type="ECO:0000259" key="1">
    <source>
        <dbReference type="Pfam" id="PF12937"/>
    </source>
</evidence>
<dbReference type="InterPro" id="IPR036047">
    <property type="entry name" value="F-box-like_dom_sf"/>
</dbReference>
<dbReference type="Gene3D" id="3.80.10.10">
    <property type="entry name" value="Ribonuclease Inhibitor"/>
    <property type="match status" value="1"/>
</dbReference>
<gene>
    <name evidence="2" type="ORF">CYLTODRAFT_486874</name>
</gene>
<name>A0A0D7BNK3_9AGAR</name>
<dbReference type="EMBL" id="KN880450">
    <property type="protein sequence ID" value="KIY71755.1"/>
    <property type="molecule type" value="Genomic_DNA"/>
</dbReference>
<evidence type="ECO:0000313" key="3">
    <source>
        <dbReference type="Proteomes" id="UP000054007"/>
    </source>
</evidence>
<sequence length="443" mass="51254">MSTSNALFAPRPMESVPAELLIMIFEYLNLDARPTTIDSDIVRLGHVCRRWRAVTHALPAWWACFRVIVTRRSSHRSLAALDFWLQRSKGEMLDVRMERVLAYSETDHPSNPVYAYGTRPWAAEMLKVLLTHSARWRDMTFAIPMDKFDPFFRYNNERRNLPNIRTFIVYGPGLPMPSDSYFHPRHFLLAFDLSRVTSLSLKPGYQQELSLLELVDTLRTCAQLERVSLDVQTNIWEPEVHHIKGAIQMLKLRELSIVLHNFGTTWGYTLRLFQEALGTIKAPLLESVRLEWKSNSWPIVTTVQAIREFLARAPKIRTLHLVDFSVDDGTILTLLGATPALEVLEITASKSDPVWKNPTHDRIFTSTFFEALQHRRKSLWGRSSDFKLVPNLQRCSIKALGHAWDCADMQQFVADRELKEFVYRNHSPGMFICRCVDLNHTDM</sequence>
<reference evidence="2 3" key="1">
    <citation type="journal article" date="2015" name="Fungal Genet. Biol.">
        <title>Evolution of novel wood decay mechanisms in Agaricales revealed by the genome sequences of Fistulina hepatica and Cylindrobasidium torrendii.</title>
        <authorList>
            <person name="Floudas D."/>
            <person name="Held B.W."/>
            <person name="Riley R."/>
            <person name="Nagy L.G."/>
            <person name="Koehler G."/>
            <person name="Ransdell A.S."/>
            <person name="Younus H."/>
            <person name="Chow J."/>
            <person name="Chiniquy J."/>
            <person name="Lipzen A."/>
            <person name="Tritt A."/>
            <person name="Sun H."/>
            <person name="Haridas S."/>
            <person name="LaButti K."/>
            <person name="Ohm R.A."/>
            <person name="Kues U."/>
            <person name="Blanchette R.A."/>
            <person name="Grigoriev I.V."/>
            <person name="Minto R.E."/>
            <person name="Hibbett D.S."/>
        </authorList>
    </citation>
    <scope>NUCLEOTIDE SEQUENCE [LARGE SCALE GENOMIC DNA]</scope>
    <source>
        <strain evidence="2 3">FP15055 ss-10</strain>
    </source>
</reference>
<dbReference type="STRING" id="1314674.A0A0D7BNK3"/>
<dbReference type="Pfam" id="PF12937">
    <property type="entry name" value="F-box-like"/>
    <property type="match status" value="1"/>
</dbReference>